<dbReference type="AlphaFoldDB" id="A0A645I2U6"/>
<proteinExistence type="predicted"/>
<evidence type="ECO:0000259" key="1">
    <source>
        <dbReference type="SMART" id="SM00977"/>
    </source>
</evidence>
<organism evidence="2">
    <name type="scientific">bioreactor metagenome</name>
    <dbReference type="NCBI Taxonomy" id="1076179"/>
    <lineage>
        <taxon>unclassified sequences</taxon>
        <taxon>metagenomes</taxon>
        <taxon>ecological metagenomes</taxon>
    </lineage>
</organism>
<dbReference type="SMART" id="SM00977">
    <property type="entry name" value="TilS_C"/>
    <property type="match status" value="1"/>
</dbReference>
<dbReference type="InterPro" id="IPR012796">
    <property type="entry name" value="Lysidine-tRNA-synth_C"/>
</dbReference>
<name>A0A645I2U6_9ZZZZ</name>
<reference evidence="2" key="1">
    <citation type="submission" date="2019-08" db="EMBL/GenBank/DDBJ databases">
        <authorList>
            <person name="Kucharzyk K."/>
            <person name="Murdoch R.W."/>
            <person name="Higgins S."/>
            <person name="Loffler F."/>
        </authorList>
    </citation>
    <scope>NUCLEOTIDE SEQUENCE</scope>
</reference>
<dbReference type="GO" id="GO:0005737">
    <property type="term" value="C:cytoplasm"/>
    <property type="evidence" value="ECO:0007669"/>
    <property type="project" value="InterPro"/>
</dbReference>
<feature type="domain" description="Lysidine-tRNA(Ile) synthetase C-terminal" evidence="1">
    <location>
        <begin position="44"/>
        <end position="114"/>
    </location>
</feature>
<gene>
    <name evidence="2" type="ORF">SDC9_189388</name>
</gene>
<dbReference type="NCBIfam" id="TIGR02433">
    <property type="entry name" value="lysidine_TilS_C"/>
    <property type="match status" value="1"/>
</dbReference>
<evidence type="ECO:0000313" key="2">
    <source>
        <dbReference type="EMBL" id="MPN41833.1"/>
    </source>
</evidence>
<sequence length="121" mass="13555">MLPVPGQLKLPDGQLLSAEVVTGDKPVSARNQTVYPRSLVTGIIEVRNRKNGDRFRTKSGYAKKLKEYLIDKKLPQAERDKLLLVCDGSDVLWLIGEQAAGWKADRAFQEWLLFTLTEGGQ</sequence>
<dbReference type="GO" id="GO:0005524">
    <property type="term" value="F:ATP binding"/>
    <property type="evidence" value="ECO:0007669"/>
    <property type="project" value="InterPro"/>
</dbReference>
<dbReference type="SUPFAM" id="SSF56037">
    <property type="entry name" value="PheT/TilS domain"/>
    <property type="match status" value="1"/>
</dbReference>
<comment type="caution">
    <text evidence="2">The sequence shown here is derived from an EMBL/GenBank/DDBJ whole genome shotgun (WGS) entry which is preliminary data.</text>
</comment>
<dbReference type="EMBL" id="VSSQ01099139">
    <property type="protein sequence ID" value="MPN41833.1"/>
    <property type="molecule type" value="Genomic_DNA"/>
</dbReference>
<accession>A0A645I2U6</accession>
<dbReference type="Pfam" id="PF11734">
    <property type="entry name" value="TilS_C"/>
    <property type="match status" value="1"/>
</dbReference>
<dbReference type="GO" id="GO:0008033">
    <property type="term" value="P:tRNA processing"/>
    <property type="evidence" value="ECO:0007669"/>
    <property type="project" value="InterPro"/>
</dbReference>
<protein>
    <recommendedName>
        <fullName evidence="1">Lysidine-tRNA(Ile) synthetase C-terminal domain-containing protein</fullName>
    </recommendedName>
</protein>
<dbReference type="GO" id="GO:0016879">
    <property type="term" value="F:ligase activity, forming carbon-nitrogen bonds"/>
    <property type="evidence" value="ECO:0007669"/>
    <property type="project" value="InterPro"/>
</dbReference>